<feature type="compositionally biased region" description="Polar residues" evidence="1">
    <location>
        <begin position="30"/>
        <end position="39"/>
    </location>
</feature>
<feature type="compositionally biased region" description="Low complexity" evidence="1">
    <location>
        <begin position="74"/>
        <end position="89"/>
    </location>
</feature>
<proteinExistence type="predicted"/>
<dbReference type="InParanoid" id="A0A165HEC7"/>
<gene>
    <name evidence="2" type="ORF">L228DRAFT_237959</name>
</gene>
<dbReference type="RefSeq" id="XP_018188938.1">
    <property type="nucleotide sequence ID" value="XM_018330988.1"/>
</dbReference>
<name>A0A165HEC7_XYLHT</name>
<keyword evidence="3" id="KW-1185">Reference proteome</keyword>
<feature type="region of interest" description="Disordered" evidence="1">
    <location>
        <begin position="190"/>
        <end position="213"/>
    </location>
</feature>
<feature type="region of interest" description="Disordered" evidence="1">
    <location>
        <begin position="1"/>
        <end position="96"/>
    </location>
</feature>
<sequence length="213" mass="23017">MANVQCATRDQVPGVEKSAVSTASTVTKSPSQRSSSNGSKKIVNFIRGIGRSSSKASNKDKHPAEVSPTLTEASMNSSSTDSNSTSGSNKKLRRSRVLNGPAIVGRSGSFQSAKTITHPLDIVPASQTVTPEQRQYATFAQFPRRRHDESEEDSEDDCFQRTFSQVIRNVLNELPSRHLFLAQSLRQELADGDLGEPGRISNPTSTPPSKAAM</sequence>
<organism evidence="2 3">
    <name type="scientific">Xylona heveae (strain CBS 132557 / TC161)</name>
    <dbReference type="NCBI Taxonomy" id="1328760"/>
    <lineage>
        <taxon>Eukaryota</taxon>
        <taxon>Fungi</taxon>
        <taxon>Dikarya</taxon>
        <taxon>Ascomycota</taxon>
        <taxon>Pezizomycotina</taxon>
        <taxon>Xylonomycetes</taxon>
        <taxon>Xylonales</taxon>
        <taxon>Xylonaceae</taxon>
        <taxon>Xylona</taxon>
    </lineage>
</organism>
<protein>
    <submittedName>
        <fullName evidence="2">Uncharacterized protein</fullName>
    </submittedName>
</protein>
<dbReference type="AlphaFoldDB" id="A0A165HEC7"/>
<feature type="compositionally biased region" description="Low complexity" evidence="1">
    <location>
        <begin position="17"/>
        <end position="29"/>
    </location>
</feature>
<dbReference type="EMBL" id="KV407457">
    <property type="protein sequence ID" value="KZF23383.1"/>
    <property type="molecule type" value="Genomic_DNA"/>
</dbReference>
<reference evidence="2 3" key="1">
    <citation type="journal article" date="2016" name="Fungal Biol.">
        <title>The genome of Xylona heveae provides a window into fungal endophytism.</title>
        <authorList>
            <person name="Gazis R."/>
            <person name="Kuo A."/>
            <person name="Riley R."/>
            <person name="LaButti K."/>
            <person name="Lipzen A."/>
            <person name="Lin J."/>
            <person name="Amirebrahimi M."/>
            <person name="Hesse C.N."/>
            <person name="Spatafora J.W."/>
            <person name="Henrissat B."/>
            <person name="Hainaut M."/>
            <person name="Grigoriev I.V."/>
            <person name="Hibbett D.S."/>
        </authorList>
    </citation>
    <scope>NUCLEOTIDE SEQUENCE [LARGE SCALE GENOMIC DNA]</scope>
    <source>
        <strain evidence="2 3">TC161</strain>
    </source>
</reference>
<feature type="compositionally biased region" description="Polar residues" evidence="1">
    <location>
        <begin position="201"/>
        <end position="213"/>
    </location>
</feature>
<dbReference type="Proteomes" id="UP000076632">
    <property type="component" value="Unassembled WGS sequence"/>
</dbReference>
<accession>A0A165HEC7</accession>
<evidence type="ECO:0000313" key="2">
    <source>
        <dbReference type="EMBL" id="KZF23383.1"/>
    </source>
</evidence>
<evidence type="ECO:0000256" key="1">
    <source>
        <dbReference type="SAM" id="MobiDB-lite"/>
    </source>
</evidence>
<evidence type="ECO:0000313" key="3">
    <source>
        <dbReference type="Proteomes" id="UP000076632"/>
    </source>
</evidence>
<dbReference type="GeneID" id="28896125"/>